<dbReference type="Proteomes" id="UP000094565">
    <property type="component" value="Chromosome 3"/>
</dbReference>
<evidence type="ECO:0000256" key="5">
    <source>
        <dbReference type="ARBA" id="ARBA00023128"/>
    </source>
</evidence>
<dbReference type="PANTHER" id="PTHR39150">
    <property type="entry name" value="54S RIBOSOMAL PROTEIN L28, MITOCHONDRIAL"/>
    <property type="match status" value="1"/>
</dbReference>
<proteinExistence type="inferred from homology"/>
<comment type="subcellular location">
    <subcellularLocation>
        <location evidence="1">Mitochondrion</location>
    </subcellularLocation>
</comment>
<dbReference type="Pfam" id="PF09812">
    <property type="entry name" value="MRP-L28"/>
    <property type="match status" value="1"/>
</dbReference>
<dbReference type="GO" id="GO:0005840">
    <property type="term" value="C:ribosome"/>
    <property type="evidence" value="ECO:0007669"/>
    <property type="project" value="UniProtKB-KW"/>
</dbReference>
<dbReference type="GO" id="GO:0032543">
    <property type="term" value="P:mitochondrial translation"/>
    <property type="evidence" value="ECO:0007669"/>
    <property type="project" value="InterPro"/>
</dbReference>
<gene>
    <name evidence="9" type="primary">MRPL28</name>
    <name evidence="9" type="ORF">ATY40_BA7504238</name>
</gene>
<reference evidence="9 10" key="1">
    <citation type="submission" date="2016-02" db="EMBL/GenBank/DDBJ databases">
        <title>Comparative genomic and transcriptomic foundation for Pichia pastoris.</title>
        <authorList>
            <person name="Love K.R."/>
            <person name="Shah K.A."/>
            <person name="Whittaker C.A."/>
            <person name="Wu J."/>
            <person name="Bartlett M.C."/>
            <person name="Ma D."/>
            <person name="Leeson R.L."/>
            <person name="Priest M."/>
            <person name="Young S.K."/>
            <person name="Love J.C."/>
        </authorList>
    </citation>
    <scope>NUCLEOTIDE SEQUENCE [LARGE SCALE GENOMIC DNA]</scope>
    <source>
        <strain evidence="9 10">ATCC 28485</strain>
    </source>
</reference>
<dbReference type="GO" id="GO:0005739">
    <property type="term" value="C:mitochondrion"/>
    <property type="evidence" value="ECO:0007669"/>
    <property type="project" value="UniProtKB-SubCell"/>
</dbReference>
<dbReference type="GO" id="GO:1990904">
    <property type="term" value="C:ribonucleoprotein complex"/>
    <property type="evidence" value="ECO:0007669"/>
    <property type="project" value="UniProtKB-KW"/>
</dbReference>
<keyword evidence="6" id="KW-0687">Ribonucleoprotein</keyword>
<comment type="similarity">
    <text evidence="2">Belongs to the mitochondrion-specific ribosomal protein mL40 family.</text>
</comment>
<dbReference type="OrthoDB" id="2098203at2759"/>
<dbReference type="InterPro" id="IPR019192">
    <property type="entry name" value="Ribosomal_mL40"/>
</dbReference>
<evidence type="ECO:0000256" key="4">
    <source>
        <dbReference type="ARBA" id="ARBA00022980"/>
    </source>
</evidence>
<dbReference type="InterPro" id="IPR042831">
    <property type="entry name" value="Ribosomal_mL40_fung"/>
</dbReference>
<evidence type="ECO:0000256" key="2">
    <source>
        <dbReference type="ARBA" id="ARBA00009360"/>
    </source>
</evidence>
<keyword evidence="10" id="KW-1185">Reference proteome</keyword>
<accession>A0A1B2JFA5</accession>
<keyword evidence="3" id="KW-0809">Transit peptide</keyword>
<dbReference type="Gene3D" id="6.10.250.3440">
    <property type="match status" value="1"/>
</dbReference>
<keyword evidence="5" id="KW-0496">Mitochondrion</keyword>
<name>A0A1B2JFA5_PICPA</name>
<protein>
    <recommendedName>
        <fullName evidence="7">Large ribosomal subunit protein mL40</fullName>
    </recommendedName>
</protein>
<organism evidence="9 10">
    <name type="scientific">Komagataella pastoris</name>
    <name type="common">Yeast</name>
    <name type="synonym">Pichia pastoris</name>
    <dbReference type="NCBI Taxonomy" id="4922"/>
    <lineage>
        <taxon>Eukaryota</taxon>
        <taxon>Fungi</taxon>
        <taxon>Dikarya</taxon>
        <taxon>Ascomycota</taxon>
        <taxon>Saccharomycotina</taxon>
        <taxon>Pichiomycetes</taxon>
        <taxon>Pichiales</taxon>
        <taxon>Pichiaceae</taxon>
        <taxon>Komagataella</taxon>
    </lineage>
</organism>
<dbReference type="FunFam" id="6.10.250.3440:FF:000001">
    <property type="entry name" value="Mitochondrial ribosomal protein L40"/>
    <property type="match status" value="1"/>
</dbReference>
<evidence type="ECO:0000313" key="9">
    <source>
        <dbReference type="EMBL" id="ANZ76561.1"/>
    </source>
</evidence>
<dbReference type="EMBL" id="CP014586">
    <property type="protein sequence ID" value="ANZ76561.1"/>
    <property type="molecule type" value="Genomic_DNA"/>
</dbReference>
<keyword evidence="4" id="KW-0689">Ribosomal protein</keyword>
<dbReference type="GO" id="GO:0003735">
    <property type="term" value="F:structural constituent of ribosome"/>
    <property type="evidence" value="ECO:0007669"/>
    <property type="project" value="InterPro"/>
</dbReference>
<dbReference type="AlphaFoldDB" id="A0A1B2JFA5"/>
<evidence type="ECO:0000256" key="8">
    <source>
        <dbReference type="SAM" id="Coils"/>
    </source>
</evidence>
<evidence type="ECO:0000256" key="1">
    <source>
        <dbReference type="ARBA" id="ARBA00004173"/>
    </source>
</evidence>
<keyword evidence="8" id="KW-0175">Coiled coil</keyword>
<evidence type="ECO:0000256" key="3">
    <source>
        <dbReference type="ARBA" id="ARBA00022946"/>
    </source>
</evidence>
<evidence type="ECO:0000256" key="6">
    <source>
        <dbReference type="ARBA" id="ARBA00023274"/>
    </source>
</evidence>
<evidence type="ECO:0000313" key="10">
    <source>
        <dbReference type="Proteomes" id="UP000094565"/>
    </source>
</evidence>
<feature type="coiled-coil region" evidence="8">
    <location>
        <begin position="76"/>
        <end position="115"/>
    </location>
</feature>
<evidence type="ECO:0000256" key="7">
    <source>
        <dbReference type="ARBA" id="ARBA00035192"/>
    </source>
</evidence>
<sequence>MFKSYGSALPQSLSRGLVGATKQTPTPFIQFVRGKRTKKYDLSPAAQKLITQLSVLSASRKQPKMLKLCPEDIVKHNTVQEAYKLITRKRKKAENEKLKQQYESMKLACEDLAKVSPELFEAANKREISKRFSLELRVPTNYPPNVPWYYDYTPESPEDKK</sequence>
<dbReference type="PANTHER" id="PTHR39150:SF1">
    <property type="entry name" value="LARGE RIBOSOMAL SUBUNIT PROTEIN ML40"/>
    <property type="match status" value="1"/>
</dbReference>